<organism evidence="1 2">
    <name type="scientific">Melipona bicolor</name>
    <dbReference type="NCBI Taxonomy" id="60889"/>
    <lineage>
        <taxon>Eukaryota</taxon>
        <taxon>Metazoa</taxon>
        <taxon>Ecdysozoa</taxon>
        <taxon>Arthropoda</taxon>
        <taxon>Hexapoda</taxon>
        <taxon>Insecta</taxon>
        <taxon>Pterygota</taxon>
        <taxon>Neoptera</taxon>
        <taxon>Endopterygota</taxon>
        <taxon>Hymenoptera</taxon>
        <taxon>Apocrita</taxon>
        <taxon>Aculeata</taxon>
        <taxon>Apoidea</taxon>
        <taxon>Anthophila</taxon>
        <taxon>Apidae</taxon>
        <taxon>Melipona</taxon>
    </lineage>
</organism>
<sequence>MNGEEKRREEKRREELDEGMVWMGIGDEWGRKKGRKMEGGVATLDEDLFFVATAVAVSAEKL</sequence>
<gene>
    <name evidence="1" type="ORF">K0M31_009557</name>
</gene>
<evidence type="ECO:0000313" key="2">
    <source>
        <dbReference type="Proteomes" id="UP001177670"/>
    </source>
</evidence>
<evidence type="ECO:0000313" key="1">
    <source>
        <dbReference type="EMBL" id="KAK1122335.1"/>
    </source>
</evidence>
<keyword evidence="2" id="KW-1185">Reference proteome</keyword>
<dbReference type="AlphaFoldDB" id="A0AA40FP92"/>
<dbReference type="EMBL" id="JAHYIQ010000023">
    <property type="protein sequence ID" value="KAK1122335.1"/>
    <property type="molecule type" value="Genomic_DNA"/>
</dbReference>
<protein>
    <submittedName>
        <fullName evidence="1">Uncharacterized protein</fullName>
    </submittedName>
</protein>
<reference evidence="1" key="1">
    <citation type="submission" date="2021-10" db="EMBL/GenBank/DDBJ databases">
        <title>Melipona bicolor Genome sequencing and assembly.</title>
        <authorList>
            <person name="Araujo N.S."/>
            <person name="Arias M.C."/>
        </authorList>
    </citation>
    <scope>NUCLEOTIDE SEQUENCE</scope>
    <source>
        <strain evidence="1">USP_2M_L1-L4_2017</strain>
        <tissue evidence="1">Whole body</tissue>
    </source>
</reference>
<proteinExistence type="predicted"/>
<name>A0AA40FP92_9HYME</name>
<comment type="caution">
    <text evidence="1">The sequence shown here is derived from an EMBL/GenBank/DDBJ whole genome shotgun (WGS) entry which is preliminary data.</text>
</comment>
<accession>A0AA40FP92</accession>
<dbReference type="Proteomes" id="UP001177670">
    <property type="component" value="Unassembled WGS sequence"/>
</dbReference>